<dbReference type="GO" id="GO:0005524">
    <property type="term" value="F:ATP binding"/>
    <property type="evidence" value="ECO:0007669"/>
    <property type="project" value="UniProtKB-UniRule"/>
</dbReference>
<name>A0A1J5N0J2_9BACT</name>
<dbReference type="SUPFAM" id="SSF52954">
    <property type="entry name" value="Class II aaRS ABD-related"/>
    <property type="match status" value="1"/>
</dbReference>
<feature type="domain" description="Aminoacyl-transfer RNA synthetases class-II family profile" evidence="14">
    <location>
        <begin position="257"/>
        <end position="548"/>
    </location>
</feature>
<feature type="binding site" evidence="13">
    <location>
        <position position="400"/>
    </location>
    <ligand>
        <name>Zn(2+)</name>
        <dbReference type="ChEBI" id="CHEBI:29105"/>
        <note>catalytic</note>
    </ligand>
</feature>
<dbReference type="InterPro" id="IPR002314">
    <property type="entry name" value="aa-tRNA-synt_IIb"/>
</dbReference>
<feature type="region of interest" description="Catalytic" evidence="13">
    <location>
        <begin position="257"/>
        <end position="548"/>
    </location>
</feature>
<sequence>MARPKNPATAGQGRDEVLVEISGKQVEAADGASCADVLQEELSKKQFKNVVAVKCGDAIVDLSTPVTETCTTIEPVFADSEEGLGVIRHSAAHVMAEAVKKLFPSAKVTIGPSITDGFYYDFDYERPFTPEDLEAIEKEMLSSVGANKEFTRTVMSKAEAKKLFESMGETYKSEIMDDLGGDEFSIYTHGDFADLCRGPHVARTGQIKAFKLLSVAGAYWRGDEKNKQLQRIYGTAWQDPKALKKHLARLEEAKKRDHRKLGKQLDLFSFSEEVGPGMSLWHPRGMLLRAILEDFERKEHLKRGYQLVQGPIILKRELWEKSGHYDNYRENMYFTEIDEQAYGIKPMNCLAHMIIYKRKIMSYRDLPQRYFELGVVHRHEKSGVLHGLMRVRTFTQDDAHLICRPDQVEEEILNLIKFYQDIYALFDYEFDVELSTRPEKSIGSDADWELATEGLRQALDKSGMPYAINEGDGAFYGPKIDFHLRDSIGRSWQCGTIQVDFTLPERFDIVYVGEDGERHRPVMIHRAMLGSIERFIGVLTEHCAGAYPVWLAPVQARLLNVTDAQADFVKKAEAFLVSKGIRVEADTRNEKLGYKIREAQVEKIPYMLVIGDKEVEAGCVNIRSRDGEDPGMVTLEEAAQLILDAAKAPFKAGGMSYSFSG</sequence>
<dbReference type="Gene3D" id="3.40.50.800">
    <property type="entry name" value="Anticodon-binding domain"/>
    <property type="match status" value="1"/>
</dbReference>
<dbReference type="InterPro" id="IPR004095">
    <property type="entry name" value="TGS"/>
</dbReference>
<comment type="subcellular location">
    <subcellularLocation>
        <location evidence="13">Cytoplasm</location>
    </subcellularLocation>
</comment>
<evidence type="ECO:0000256" key="12">
    <source>
        <dbReference type="ARBA" id="ARBA00049515"/>
    </source>
</evidence>
<dbReference type="PROSITE" id="PS50862">
    <property type="entry name" value="AA_TRNA_LIGASE_II"/>
    <property type="match status" value="1"/>
</dbReference>
<dbReference type="HAMAP" id="MF_00184">
    <property type="entry name" value="Thr_tRNA_synth"/>
    <property type="match status" value="1"/>
</dbReference>
<dbReference type="GO" id="GO:0046872">
    <property type="term" value="F:metal ion binding"/>
    <property type="evidence" value="ECO:0007669"/>
    <property type="project" value="UniProtKB-KW"/>
</dbReference>
<dbReference type="SMART" id="SM00863">
    <property type="entry name" value="tRNA_SAD"/>
    <property type="match status" value="1"/>
</dbReference>
<dbReference type="InterPro" id="IPR033728">
    <property type="entry name" value="ThrRS_core"/>
</dbReference>
<dbReference type="GO" id="GO:0006435">
    <property type="term" value="P:threonyl-tRNA aminoacylation"/>
    <property type="evidence" value="ECO:0007669"/>
    <property type="project" value="UniProtKB-UniRule"/>
</dbReference>
<protein>
    <recommendedName>
        <fullName evidence="13">Threonine--tRNA ligase</fullName>
        <ecNumber evidence="13">6.1.1.3</ecNumber>
    </recommendedName>
    <alternativeName>
        <fullName evidence="13">Threonyl-tRNA synthetase</fullName>
        <shortName evidence="13">ThrRS</shortName>
    </alternativeName>
</protein>
<dbReference type="InterPro" id="IPR004154">
    <property type="entry name" value="Anticodon-bd"/>
</dbReference>
<dbReference type="PROSITE" id="PS51880">
    <property type="entry name" value="TGS"/>
    <property type="match status" value="1"/>
</dbReference>
<dbReference type="Gene3D" id="3.30.980.10">
    <property type="entry name" value="Threonyl-trna Synthetase, Chain A, domain 2"/>
    <property type="match status" value="1"/>
</dbReference>
<evidence type="ECO:0000256" key="11">
    <source>
        <dbReference type="ARBA" id="ARBA00023146"/>
    </source>
</evidence>
<comment type="cofactor">
    <cofactor evidence="13">
        <name>Zn(2+)</name>
        <dbReference type="ChEBI" id="CHEBI:29105"/>
    </cofactor>
    <text evidence="13">Binds 1 zinc ion per subunit.</text>
</comment>
<dbReference type="AlphaFoldDB" id="A0A1J5N0J2"/>
<dbReference type="GO" id="GO:0000049">
    <property type="term" value="F:tRNA binding"/>
    <property type="evidence" value="ECO:0007669"/>
    <property type="project" value="UniProtKB-KW"/>
</dbReference>
<evidence type="ECO:0000256" key="9">
    <source>
        <dbReference type="ARBA" id="ARBA00022884"/>
    </source>
</evidence>
<dbReference type="InterPro" id="IPR006195">
    <property type="entry name" value="aa-tRNA-synth_II"/>
</dbReference>
<dbReference type="CDD" id="cd00860">
    <property type="entry name" value="ThrRS_anticodon"/>
    <property type="match status" value="1"/>
</dbReference>
<evidence type="ECO:0000256" key="2">
    <source>
        <dbReference type="ARBA" id="ARBA00022490"/>
    </source>
</evidence>
<organism evidence="16 17">
    <name type="scientific">Pseudodesulfovibrio hydrargyri</name>
    <dbReference type="NCBI Taxonomy" id="2125990"/>
    <lineage>
        <taxon>Bacteria</taxon>
        <taxon>Pseudomonadati</taxon>
        <taxon>Thermodesulfobacteriota</taxon>
        <taxon>Desulfovibrionia</taxon>
        <taxon>Desulfovibrionales</taxon>
        <taxon>Desulfovibrionaceae</taxon>
    </lineage>
</organism>
<dbReference type="InterPro" id="IPR045864">
    <property type="entry name" value="aa-tRNA-synth_II/BPL/LPL"/>
</dbReference>
<dbReference type="Pfam" id="PF00587">
    <property type="entry name" value="tRNA-synt_2b"/>
    <property type="match status" value="1"/>
</dbReference>
<keyword evidence="17" id="KW-1185">Reference proteome</keyword>
<keyword evidence="3 13" id="KW-0820">tRNA-binding</keyword>
<dbReference type="InterPro" id="IPR036621">
    <property type="entry name" value="Anticodon-bd_dom_sf"/>
</dbReference>
<evidence type="ECO:0000256" key="13">
    <source>
        <dbReference type="HAMAP-Rule" id="MF_00184"/>
    </source>
</evidence>
<dbReference type="GO" id="GO:0005829">
    <property type="term" value="C:cytosol"/>
    <property type="evidence" value="ECO:0007669"/>
    <property type="project" value="TreeGrafter"/>
</dbReference>
<dbReference type="FunFam" id="3.30.54.20:FF:000002">
    <property type="entry name" value="Threonine--tRNA ligase"/>
    <property type="match status" value="1"/>
</dbReference>
<evidence type="ECO:0000313" key="16">
    <source>
        <dbReference type="EMBL" id="OIQ52174.1"/>
    </source>
</evidence>
<dbReference type="EMBL" id="LKAQ01000001">
    <property type="protein sequence ID" value="OIQ52174.1"/>
    <property type="molecule type" value="Genomic_DNA"/>
</dbReference>
<keyword evidence="7 13" id="KW-0862">Zinc</keyword>
<keyword evidence="10 13" id="KW-0648">Protein biosynthesis</keyword>
<evidence type="ECO:0000256" key="7">
    <source>
        <dbReference type="ARBA" id="ARBA00022833"/>
    </source>
</evidence>
<dbReference type="FunFam" id="3.30.980.10:FF:000005">
    <property type="entry name" value="Threonyl-tRNA synthetase, mitochondrial"/>
    <property type="match status" value="1"/>
</dbReference>
<reference evidence="16 17" key="1">
    <citation type="submission" date="2015-09" db="EMBL/GenBank/DDBJ databases">
        <title>Genome of Desulfovibrio dechloracetivorans BerOc1, a mercury methylating strain isolated from highly hydrocarbons and metals contaminated coastal sediments.</title>
        <authorList>
            <person name="Goni Urriza M."/>
            <person name="Gassie C."/>
            <person name="Bouchez O."/>
            <person name="Klopp C."/>
            <person name="Ranchou-Peyruse A."/>
            <person name="Remy G."/>
        </authorList>
    </citation>
    <scope>NUCLEOTIDE SEQUENCE [LARGE SCALE GENOMIC DNA]</scope>
    <source>
        <strain evidence="16 17">BerOc1</strain>
    </source>
</reference>
<evidence type="ECO:0000313" key="17">
    <source>
        <dbReference type="Proteomes" id="UP000181901"/>
    </source>
</evidence>
<comment type="subunit">
    <text evidence="13">Homodimer.</text>
</comment>
<dbReference type="Pfam" id="PF07973">
    <property type="entry name" value="tRNA_SAD"/>
    <property type="match status" value="1"/>
</dbReference>
<dbReference type="NCBIfam" id="TIGR00418">
    <property type="entry name" value="thrS"/>
    <property type="match status" value="1"/>
</dbReference>
<keyword evidence="11 13" id="KW-0030">Aminoacyl-tRNA synthetase</keyword>
<dbReference type="Gene3D" id="3.30.54.20">
    <property type="match status" value="1"/>
</dbReference>
<keyword evidence="2 13" id="KW-0963">Cytoplasm</keyword>
<dbReference type="GO" id="GO:0004829">
    <property type="term" value="F:threonine-tRNA ligase activity"/>
    <property type="evidence" value="ECO:0007669"/>
    <property type="project" value="UniProtKB-UniRule"/>
</dbReference>
<evidence type="ECO:0000256" key="6">
    <source>
        <dbReference type="ARBA" id="ARBA00022741"/>
    </source>
</evidence>
<gene>
    <name evidence="16" type="primary">thrZ</name>
    <name evidence="13" type="synonym">thrS</name>
    <name evidence="16" type="ORF">BerOc1_00647</name>
</gene>
<dbReference type="InterPro" id="IPR018163">
    <property type="entry name" value="Thr/Ala-tRNA-synth_IIc_edit"/>
</dbReference>
<dbReference type="FunFam" id="3.30.930.10:FF:000002">
    <property type="entry name" value="Threonine--tRNA ligase"/>
    <property type="match status" value="1"/>
</dbReference>
<comment type="catalytic activity">
    <reaction evidence="12 13">
        <text>tRNA(Thr) + L-threonine + ATP = L-threonyl-tRNA(Thr) + AMP + diphosphate + H(+)</text>
        <dbReference type="Rhea" id="RHEA:24624"/>
        <dbReference type="Rhea" id="RHEA-COMP:9670"/>
        <dbReference type="Rhea" id="RHEA-COMP:9704"/>
        <dbReference type="ChEBI" id="CHEBI:15378"/>
        <dbReference type="ChEBI" id="CHEBI:30616"/>
        <dbReference type="ChEBI" id="CHEBI:33019"/>
        <dbReference type="ChEBI" id="CHEBI:57926"/>
        <dbReference type="ChEBI" id="CHEBI:78442"/>
        <dbReference type="ChEBI" id="CHEBI:78534"/>
        <dbReference type="ChEBI" id="CHEBI:456215"/>
        <dbReference type="EC" id="6.1.1.3"/>
    </reaction>
</comment>
<feature type="binding site" evidence="13">
    <location>
        <position position="349"/>
    </location>
    <ligand>
        <name>Zn(2+)</name>
        <dbReference type="ChEBI" id="CHEBI:29105"/>
        <note>catalytic</note>
    </ligand>
</feature>
<dbReference type="FunFam" id="3.40.50.800:FF:000001">
    <property type="entry name" value="Threonine--tRNA ligase"/>
    <property type="match status" value="1"/>
</dbReference>
<comment type="similarity">
    <text evidence="1 13">Belongs to the class-II aminoacyl-tRNA synthetase family.</text>
</comment>
<keyword evidence="5 13" id="KW-0479">Metal-binding</keyword>
<proteinExistence type="inferred from homology"/>
<dbReference type="PANTHER" id="PTHR11451:SF44">
    <property type="entry name" value="THREONINE--TRNA LIGASE, CHLOROPLASTIC_MITOCHONDRIAL 2"/>
    <property type="match status" value="1"/>
</dbReference>
<dbReference type="InterPro" id="IPR047246">
    <property type="entry name" value="ThrRS_anticodon"/>
</dbReference>
<feature type="binding site" evidence="13">
    <location>
        <position position="525"/>
    </location>
    <ligand>
        <name>Zn(2+)</name>
        <dbReference type="ChEBI" id="CHEBI:29105"/>
        <note>catalytic</note>
    </ligand>
</feature>
<evidence type="ECO:0000256" key="1">
    <source>
        <dbReference type="ARBA" id="ARBA00008226"/>
    </source>
</evidence>
<keyword evidence="6 13" id="KW-0547">Nucleotide-binding</keyword>
<evidence type="ECO:0000256" key="5">
    <source>
        <dbReference type="ARBA" id="ARBA00022723"/>
    </source>
</evidence>
<dbReference type="SUPFAM" id="SSF55681">
    <property type="entry name" value="Class II aaRS and biotin synthetases"/>
    <property type="match status" value="1"/>
</dbReference>
<keyword evidence="8 13" id="KW-0067">ATP-binding</keyword>
<evidence type="ECO:0000256" key="8">
    <source>
        <dbReference type="ARBA" id="ARBA00022840"/>
    </source>
</evidence>
<dbReference type="Proteomes" id="UP000181901">
    <property type="component" value="Unassembled WGS sequence"/>
</dbReference>
<dbReference type="InterPro" id="IPR002320">
    <property type="entry name" value="Thr-tRNA-ligase_IIa"/>
</dbReference>
<evidence type="ECO:0000256" key="10">
    <source>
        <dbReference type="ARBA" id="ARBA00022917"/>
    </source>
</evidence>
<dbReference type="Gene3D" id="3.30.930.10">
    <property type="entry name" value="Bira Bifunctional Protein, Domain 2"/>
    <property type="match status" value="1"/>
</dbReference>
<evidence type="ECO:0000256" key="4">
    <source>
        <dbReference type="ARBA" id="ARBA00022598"/>
    </source>
</evidence>
<comment type="caution">
    <text evidence="16">The sequence shown here is derived from an EMBL/GenBank/DDBJ whole genome shotgun (WGS) entry which is preliminary data.</text>
</comment>
<dbReference type="EC" id="6.1.1.3" evidence="13"/>
<feature type="domain" description="TGS" evidence="15">
    <location>
        <begin position="11"/>
        <end position="76"/>
    </location>
</feature>
<evidence type="ECO:0000256" key="3">
    <source>
        <dbReference type="ARBA" id="ARBA00022555"/>
    </source>
</evidence>
<keyword evidence="4 13" id="KW-0436">Ligase</keyword>
<keyword evidence="9 13" id="KW-0694">RNA-binding</keyword>
<dbReference type="CDD" id="cd00771">
    <property type="entry name" value="ThrRS_core"/>
    <property type="match status" value="1"/>
</dbReference>
<dbReference type="SUPFAM" id="SSF55186">
    <property type="entry name" value="ThrRS/AlaRS common domain"/>
    <property type="match status" value="1"/>
</dbReference>
<dbReference type="PRINTS" id="PR01047">
    <property type="entry name" value="TRNASYNTHTHR"/>
</dbReference>
<evidence type="ECO:0000259" key="14">
    <source>
        <dbReference type="PROSITE" id="PS50862"/>
    </source>
</evidence>
<accession>A0A1J5N0J2</accession>
<evidence type="ECO:0000259" key="15">
    <source>
        <dbReference type="PROSITE" id="PS51880"/>
    </source>
</evidence>
<dbReference type="InterPro" id="IPR012947">
    <property type="entry name" value="tRNA_SAD"/>
</dbReference>
<dbReference type="PANTHER" id="PTHR11451">
    <property type="entry name" value="THREONINE-TRNA LIGASE"/>
    <property type="match status" value="1"/>
</dbReference>
<dbReference type="Pfam" id="PF03129">
    <property type="entry name" value="HGTP_anticodon"/>
    <property type="match status" value="1"/>
</dbReference>